<organism evidence="3 4">
    <name type="scientific">Nocardia brasiliensis</name>
    <dbReference type="NCBI Taxonomy" id="37326"/>
    <lineage>
        <taxon>Bacteria</taxon>
        <taxon>Bacillati</taxon>
        <taxon>Actinomycetota</taxon>
        <taxon>Actinomycetes</taxon>
        <taxon>Mycobacteriales</taxon>
        <taxon>Nocardiaceae</taxon>
        <taxon>Nocardia</taxon>
    </lineage>
</organism>
<keyword evidence="2" id="KW-0812">Transmembrane</keyword>
<dbReference type="RefSeq" id="WP_167463714.1">
    <property type="nucleotide sequence ID" value="NZ_CP046171.1"/>
</dbReference>
<evidence type="ECO:0000256" key="1">
    <source>
        <dbReference type="SAM" id="MobiDB-lite"/>
    </source>
</evidence>
<accession>A0A6G9XUM9</accession>
<gene>
    <name evidence="3" type="ORF">F5X71_21675</name>
</gene>
<dbReference type="AlphaFoldDB" id="A0A6G9XUM9"/>
<evidence type="ECO:0000313" key="4">
    <source>
        <dbReference type="Proteomes" id="UP000501705"/>
    </source>
</evidence>
<dbReference type="Proteomes" id="UP000501705">
    <property type="component" value="Chromosome"/>
</dbReference>
<evidence type="ECO:0000256" key="2">
    <source>
        <dbReference type="SAM" id="Phobius"/>
    </source>
</evidence>
<name>A0A6G9XUM9_NOCBR</name>
<dbReference type="EMBL" id="CP046171">
    <property type="protein sequence ID" value="QIS04596.1"/>
    <property type="molecule type" value="Genomic_DNA"/>
</dbReference>
<proteinExistence type="predicted"/>
<dbReference type="Pfam" id="PF19950">
    <property type="entry name" value="DUF6412"/>
    <property type="match status" value="1"/>
</dbReference>
<dbReference type="InterPro" id="IPR045635">
    <property type="entry name" value="DUF6412"/>
</dbReference>
<reference evidence="3 4" key="1">
    <citation type="journal article" date="2019" name="ACS Chem. Biol.">
        <title>Identification and Mobilization of a Cryptic Antibiotic Biosynthesis Gene Locus from a Human-Pathogenic Nocardia Isolate.</title>
        <authorList>
            <person name="Herisse M."/>
            <person name="Ishida K."/>
            <person name="Porter J.L."/>
            <person name="Howden B."/>
            <person name="Hertweck C."/>
            <person name="Stinear T.P."/>
            <person name="Pidot S.J."/>
        </authorList>
    </citation>
    <scope>NUCLEOTIDE SEQUENCE [LARGE SCALE GENOMIC DNA]</scope>
    <source>
        <strain evidence="3 4">AUSMDU00024985</strain>
    </source>
</reference>
<feature type="region of interest" description="Disordered" evidence="1">
    <location>
        <begin position="62"/>
        <end position="99"/>
    </location>
</feature>
<keyword evidence="2" id="KW-0472">Membrane</keyword>
<feature type="transmembrane region" description="Helical" evidence="2">
    <location>
        <begin position="33"/>
        <end position="61"/>
    </location>
</feature>
<sequence>MISRVRLITCAVVALVLPALALLAVPVGEPGSVAVVGVVAASLIVAFAAVHPAIALPVAVVDSGPPPSAQRRRRGSFQRQSNPDTAGRPRPRAPGRALA</sequence>
<evidence type="ECO:0000313" key="3">
    <source>
        <dbReference type="EMBL" id="QIS04596.1"/>
    </source>
</evidence>
<protein>
    <submittedName>
        <fullName evidence="3">Uncharacterized protein</fullName>
    </submittedName>
</protein>
<keyword evidence="2" id="KW-1133">Transmembrane helix</keyword>